<feature type="domain" description="Phosphotyrosine protein phosphatase I" evidence="2">
    <location>
        <begin position="6"/>
        <end position="142"/>
    </location>
</feature>
<keyword evidence="4" id="KW-1185">Reference proteome</keyword>
<dbReference type="Gene3D" id="3.40.50.2300">
    <property type="match status" value="1"/>
</dbReference>
<dbReference type="Proteomes" id="UP000253426">
    <property type="component" value="Unassembled WGS sequence"/>
</dbReference>
<dbReference type="PANTHER" id="PTHR43428:SF1">
    <property type="entry name" value="ARSENATE REDUCTASE"/>
    <property type="match status" value="1"/>
</dbReference>
<accession>A0A366HTA2</accession>
<evidence type="ECO:0000313" key="4">
    <source>
        <dbReference type="Proteomes" id="UP000253426"/>
    </source>
</evidence>
<dbReference type="Pfam" id="PF01451">
    <property type="entry name" value="LMWPc"/>
    <property type="match status" value="1"/>
</dbReference>
<dbReference type="InterPro" id="IPR023485">
    <property type="entry name" value="Ptyr_pPase"/>
</dbReference>
<dbReference type="SMART" id="SM00226">
    <property type="entry name" value="LMWPc"/>
    <property type="match status" value="1"/>
</dbReference>
<evidence type="ECO:0000313" key="3">
    <source>
        <dbReference type="EMBL" id="RBP46328.1"/>
    </source>
</evidence>
<evidence type="ECO:0000256" key="1">
    <source>
        <dbReference type="ARBA" id="ARBA00022849"/>
    </source>
</evidence>
<reference evidence="3 4" key="1">
    <citation type="submission" date="2018-06" db="EMBL/GenBank/DDBJ databases">
        <title>Genomic Encyclopedia of Type Strains, Phase IV (KMG-IV): sequencing the most valuable type-strain genomes for metagenomic binning, comparative biology and taxonomic classification.</title>
        <authorList>
            <person name="Goeker M."/>
        </authorList>
    </citation>
    <scope>NUCLEOTIDE SEQUENCE [LARGE SCALE GENOMIC DNA]</scope>
    <source>
        <strain evidence="3 4">DSM 25532</strain>
    </source>
</reference>
<protein>
    <submittedName>
        <fullName evidence="3">Arsenate reductase</fullName>
    </submittedName>
</protein>
<name>A0A366HTA2_9BACT</name>
<comment type="caution">
    <text evidence="3">The sequence shown here is derived from an EMBL/GenBank/DDBJ whole genome shotgun (WGS) entry which is preliminary data.</text>
</comment>
<dbReference type="EMBL" id="QNRR01000002">
    <property type="protein sequence ID" value="RBP46328.1"/>
    <property type="molecule type" value="Genomic_DNA"/>
</dbReference>
<dbReference type="SUPFAM" id="SSF52788">
    <property type="entry name" value="Phosphotyrosine protein phosphatases I"/>
    <property type="match status" value="1"/>
</dbReference>
<organism evidence="3 4">
    <name type="scientific">Roseimicrobium gellanilyticum</name>
    <dbReference type="NCBI Taxonomy" id="748857"/>
    <lineage>
        <taxon>Bacteria</taxon>
        <taxon>Pseudomonadati</taxon>
        <taxon>Verrucomicrobiota</taxon>
        <taxon>Verrucomicrobiia</taxon>
        <taxon>Verrucomicrobiales</taxon>
        <taxon>Verrucomicrobiaceae</taxon>
        <taxon>Roseimicrobium</taxon>
    </lineage>
</organism>
<dbReference type="OrthoDB" id="9784339at2"/>
<gene>
    <name evidence="3" type="ORF">DES53_102717</name>
</gene>
<evidence type="ECO:0000259" key="2">
    <source>
        <dbReference type="SMART" id="SM00226"/>
    </source>
</evidence>
<dbReference type="CDD" id="cd16345">
    <property type="entry name" value="LMWP_ArsC"/>
    <property type="match status" value="1"/>
</dbReference>
<dbReference type="AlphaFoldDB" id="A0A366HTA2"/>
<dbReference type="RefSeq" id="WP_113957853.1">
    <property type="nucleotide sequence ID" value="NZ_QNRR01000002.1"/>
</dbReference>
<proteinExistence type="predicted"/>
<dbReference type="PANTHER" id="PTHR43428">
    <property type="entry name" value="ARSENATE REDUCTASE"/>
    <property type="match status" value="1"/>
</dbReference>
<sequence>MEARTLKVLFVCVRNAARSQMAEAWLNHLHPDLAHAKSAGFEPGILDPMTVQVMKEAGIDISHSPTKGVLDLFTKGERFDRVIGVSDQSADERCPLFPGLTERLFWSFPNPAHFEGTQEEKLAQTRALRDDIKAHIEKWAADEKERLAAVTAPV</sequence>
<dbReference type="InterPro" id="IPR036196">
    <property type="entry name" value="Ptyr_pPase_sf"/>
</dbReference>
<keyword evidence="1" id="KW-0059">Arsenical resistance</keyword>
<dbReference type="GO" id="GO:0046685">
    <property type="term" value="P:response to arsenic-containing substance"/>
    <property type="evidence" value="ECO:0007669"/>
    <property type="project" value="UniProtKB-KW"/>
</dbReference>